<organism evidence="1 2">
    <name type="scientific">Roseibium algae</name>
    <dbReference type="NCBI Taxonomy" id="3123038"/>
    <lineage>
        <taxon>Bacteria</taxon>
        <taxon>Pseudomonadati</taxon>
        <taxon>Pseudomonadota</taxon>
        <taxon>Alphaproteobacteria</taxon>
        <taxon>Hyphomicrobiales</taxon>
        <taxon>Stappiaceae</taxon>
        <taxon>Roseibium</taxon>
    </lineage>
</organism>
<evidence type="ECO:0000313" key="2">
    <source>
        <dbReference type="Proteomes" id="UP001385499"/>
    </source>
</evidence>
<proteinExistence type="predicted"/>
<accession>A0ABU8TMV3</accession>
<comment type="caution">
    <text evidence="1">The sequence shown here is derived from an EMBL/GenBank/DDBJ whole genome shotgun (WGS) entry which is preliminary data.</text>
</comment>
<evidence type="ECO:0000313" key="1">
    <source>
        <dbReference type="EMBL" id="MEJ8475506.1"/>
    </source>
</evidence>
<name>A0ABU8TMV3_9HYPH</name>
<dbReference type="EMBL" id="JBAKIA010000011">
    <property type="protein sequence ID" value="MEJ8475506.1"/>
    <property type="molecule type" value="Genomic_DNA"/>
</dbReference>
<dbReference type="RefSeq" id="WP_340275618.1">
    <property type="nucleotide sequence ID" value="NZ_JBAKIA010000011.1"/>
</dbReference>
<gene>
    <name evidence="1" type="ORF">V6575_15525</name>
</gene>
<dbReference type="Pfam" id="PF06233">
    <property type="entry name" value="Usg"/>
    <property type="match status" value="1"/>
</dbReference>
<protein>
    <submittedName>
        <fullName evidence="1">Usg family protein</fullName>
    </submittedName>
</protein>
<dbReference type="InterPro" id="IPR009354">
    <property type="entry name" value="Usg"/>
</dbReference>
<sequence>MTVGSDFQKRIMGYGLMTAEIVYRMPDHPRFLQSYLWQTEDLAPHFPELNKFLEFWEKEIEARIHSVRIAHQDLLEPVDFRYAKGGIAIH</sequence>
<reference evidence="1 2" key="1">
    <citation type="submission" date="2024-02" db="EMBL/GenBank/DDBJ databases">
        <title>Roseibium algae sp. nov., isolated from marine alga (Grateloupia sp.), showing potential in myo-inositol conversion.</title>
        <authorList>
            <person name="Wang Y."/>
        </authorList>
    </citation>
    <scope>NUCLEOTIDE SEQUENCE [LARGE SCALE GENOMIC DNA]</scope>
    <source>
        <strain evidence="1 2">H3510</strain>
    </source>
</reference>
<keyword evidence="2" id="KW-1185">Reference proteome</keyword>
<dbReference type="Proteomes" id="UP001385499">
    <property type="component" value="Unassembled WGS sequence"/>
</dbReference>